<dbReference type="AlphaFoldDB" id="A0A150B2L6"/>
<evidence type="ECO:0000313" key="2">
    <source>
        <dbReference type="EMBL" id="KXX94529.1"/>
    </source>
</evidence>
<dbReference type="RefSeq" id="WP_001245070.1">
    <property type="nucleotide sequence ID" value="NZ_JURN01000409.1"/>
</dbReference>
<reference evidence="2 3" key="1">
    <citation type="submission" date="2015-12" db="EMBL/GenBank/DDBJ databases">
        <title>Bacillus cereus Group isolate.</title>
        <authorList>
            <person name="Kovac J."/>
        </authorList>
    </citation>
    <scope>NUCLEOTIDE SEQUENCE [LARGE SCALE GENOMIC DNA]</scope>
    <source>
        <strain evidence="2 3">FSL W8-0275</strain>
    </source>
</reference>
<dbReference type="InterPro" id="IPR049945">
    <property type="entry name" value="AAA_22"/>
</dbReference>
<name>A0A150B2L6_BACCE</name>
<protein>
    <submittedName>
        <fullName evidence="2">Transcriptional antiterminator</fullName>
    </submittedName>
</protein>
<dbReference type="Proteomes" id="UP000075591">
    <property type="component" value="Unassembled WGS sequence"/>
</dbReference>
<gene>
    <name evidence="2" type="ORF">AT274_20495</name>
</gene>
<evidence type="ECO:0000259" key="1">
    <source>
        <dbReference type="Pfam" id="PF13401"/>
    </source>
</evidence>
<proteinExistence type="predicted"/>
<dbReference type="SUPFAM" id="SSF52540">
    <property type="entry name" value="P-loop containing nucleoside triphosphate hydrolases"/>
    <property type="match status" value="1"/>
</dbReference>
<dbReference type="Pfam" id="PF13401">
    <property type="entry name" value="AAA_22"/>
    <property type="match status" value="1"/>
</dbReference>
<dbReference type="GO" id="GO:0016887">
    <property type="term" value="F:ATP hydrolysis activity"/>
    <property type="evidence" value="ECO:0007669"/>
    <property type="project" value="InterPro"/>
</dbReference>
<sequence>MRNLGKTNDMVVLKGDFEKGVYKEQLLSEYTNNPFIEALPPIFNEDDVLERFMVTPRISDQDKLSETNIRYHVLKRVKNFIQPLPIHFEVERRLSTLIRRGYLARNPLDRTFLERVRVLHELREEEETAHKYIDERLNYIRSTADSLSIIGISGIGKTTAIERLLLMYPQVIKHEEYKGQPFNRTQIVWLKIDCPYDGSLSTLCKSFFKAIDDLLETRYLEKFGYLNRVTSTMLLHMTSLASMYGIGVLVIDEIQHLLHSKNDQEEMLNFFVTLSNTVGIPTVLIGTSKAQKLFKGNFRQARRAASEAVIWDRMAEDSEEWEFFLETLWELQCLKTQSKHTEETKKAFYYECQGITSVAVNLFILAQERALFDEDNPNEIITPKVLKKTAKDDMQMIQPMMTAIQKNNLAEMTKYEDIMINLDEIMLNHKRNTEVTGRIQEAFRERQNTIQYKRQDTIETLSVEVAALGIFDSLKDNDIKKLVQKIVGENPLDIDFHQLKSDVIQQAIALNQQKKEQKDKPKVKNAEVLPLLTLRKRALDKKQHPHELLKANGYIKNPLKEFY</sequence>
<dbReference type="EMBL" id="LOMT01000104">
    <property type="protein sequence ID" value="KXX94529.1"/>
    <property type="molecule type" value="Genomic_DNA"/>
</dbReference>
<feature type="domain" description="ORC1/DEAH AAA+ ATPase" evidence="1">
    <location>
        <begin position="141"/>
        <end position="294"/>
    </location>
</feature>
<dbReference type="Gene3D" id="3.40.50.300">
    <property type="entry name" value="P-loop containing nucleotide triphosphate hydrolases"/>
    <property type="match status" value="1"/>
</dbReference>
<comment type="caution">
    <text evidence="2">The sequence shown here is derived from an EMBL/GenBank/DDBJ whole genome shotgun (WGS) entry which is preliminary data.</text>
</comment>
<organism evidence="2 3">
    <name type="scientific">Bacillus cereus</name>
    <dbReference type="NCBI Taxonomy" id="1396"/>
    <lineage>
        <taxon>Bacteria</taxon>
        <taxon>Bacillati</taxon>
        <taxon>Bacillota</taxon>
        <taxon>Bacilli</taxon>
        <taxon>Bacillales</taxon>
        <taxon>Bacillaceae</taxon>
        <taxon>Bacillus</taxon>
        <taxon>Bacillus cereus group</taxon>
    </lineage>
</organism>
<dbReference type="InterPro" id="IPR027417">
    <property type="entry name" value="P-loop_NTPase"/>
</dbReference>
<evidence type="ECO:0000313" key="3">
    <source>
        <dbReference type="Proteomes" id="UP000075591"/>
    </source>
</evidence>
<accession>A0A150B2L6</accession>